<evidence type="ECO:0000256" key="1">
    <source>
        <dbReference type="SAM" id="MobiDB-lite"/>
    </source>
</evidence>
<comment type="caution">
    <text evidence="2">The sequence shown here is derived from an EMBL/GenBank/DDBJ whole genome shotgun (WGS) entry which is preliminary data.</text>
</comment>
<dbReference type="Proteomes" id="UP000824469">
    <property type="component" value="Unassembled WGS sequence"/>
</dbReference>
<evidence type="ECO:0000313" key="3">
    <source>
        <dbReference type="Proteomes" id="UP000824469"/>
    </source>
</evidence>
<protein>
    <submittedName>
        <fullName evidence="2">Uncharacterized protein</fullName>
    </submittedName>
</protein>
<dbReference type="EMBL" id="JAHRHJ020000008">
    <property type="protein sequence ID" value="KAH9305187.1"/>
    <property type="molecule type" value="Genomic_DNA"/>
</dbReference>
<keyword evidence="3" id="KW-1185">Reference proteome</keyword>
<name>A0AA38FJN6_TAXCH</name>
<evidence type="ECO:0000313" key="2">
    <source>
        <dbReference type="EMBL" id="KAH9305187.1"/>
    </source>
</evidence>
<feature type="compositionally biased region" description="Basic residues" evidence="1">
    <location>
        <begin position="24"/>
        <end position="39"/>
    </location>
</feature>
<organism evidence="2 3">
    <name type="scientific">Taxus chinensis</name>
    <name type="common">Chinese yew</name>
    <name type="synonym">Taxus wallichiana var. chinensis</name>
    <dbReference type="NCBI Taxonomy" id="29808"/>
    <lineage>
        <taxon>Eukaryota</taxon>
        <taxon>Viridiplantae</taxon>
        <taxon>Streptophyta</taxon>
        <taxon>Embryophyta</taxon>
        <taxon>Tracheophyta</taxon>
        <taxon>Spermatophyta</taxon>
        <taxon>Pinopsida</taxon>
        <taxon>Pinidae</taxon>
        <taxon>Conifers II</taxon>
        <taxon>Cupressales</taxon>
        <taxon>Taxaceae</taxon>
        <taxon>Taxus</taxon>
    </lineage>
</organism>
<reference evidence="2 3" key="1">
    <citation type="journal article" date="2021" name="Nat. Plants">
        <title>The Taxus genome provides insights into paclitaxel biosynthesis.</title>
        <authorList>
            <person name="Xiong X."/>
            <person name="Gou J."/>
            <person name="Liao Q."/>
            <person name="Li Y."/>
            <person name="Zhou Q."/>
            <person name="Bi G."/>
            <person name="Li C."/>
            <person name="Du R."/>
            <person name="Wang X."/>
            <person name="Sun T."/>
            <person name="Guo L."/>
            <person name="Liang H."/>
            <person name="Lu P."/>
            <person name="Wu Y."/>
            <person name="Zhang Z."/>
            <person name="Ro D.K."/>
            <person name="Shang Y."/>
            <person name="Huang S."/>
            <person name="Yan J."/>
        </authorList>
    </citation>
    <scope>NUCLEOTIDE SEQUENCE [LARGE SCALE GENOMIC DNA]</scope>
    <source>
        <strain evidence="2">Ta-2019</strain>
    </source>
</reference>
<dbReference type="AlphaFoldDB" id="A0AA38FJN6"/>
<feature type="region of interest" description="Disordered" evidence="1">
    <location>
        <begin position="24"/>
        <end position="57"/>
    </location>
</feature>
<accession>A0AA38FJN6</accession>
<feature type="compositionally biased region" description="Basic and acidic residues" evidence="1">
    <location>
        <begin position="40"/>
        <end position="57"/>
    </location>
</feature>
<proteinExistence type="predicted"/>
<gene>
    <name evidence="2" type="ORF">KI387_009591</name>
</gene>
<sequence>MTMAMAAAIRNICPYISCMRMGKGKSKGNGKGKSVKIQKPKLEGRCSREAENNDVNDRVSRTLVMERYNNETTK</sequence>
<feature type="non-terminal residue" evidence="2">
    <location>
        <position position="1"/>
    </location>
</feature>